<protein>
    <submittedName>
        <fullName evidence="3">Uncharacterized protein</fullName>
    </submittedName>
</protein>
<organism evidence="3 4">
    <name type="scientific">Trapa natans</name>
    <name type="common">Water chestnut</name>
    <dbReference type="NCBI Taxonomy" id="22666"/>
    <lineage>
        <taxon>Eukaryota</taxon>
        <taxon>Viridiplantae</taxon>
        <taxon>Streptophyta</taxon>
        <taxon>Embryophyta</taxon>
        <taxon>Tracheophyta</taxon>
        <taxon>Spermatophyta</taxon>
        <taxon>Magnoliopsida</taxon>
        <taxon>eudicotyledons</taxon>
        <taxon>Gunneridae</taxon>
        <taxon>Pentapetalae</taxon>
        <taxon>rosids</taxon>
        <taxon>malvids</taxon>
        <taxon>Myrtales</taxon>
        <taxon>Lythraceae</taxon>
        <taxon>Trapa</taxon>
    </lineage>
</organism>
<reference evidence="3 4" key="1">
    <citation type="journal article" date="2023" name="Hortic Res">
        <title>Pangenome of water caltrop reveals structural variations and asymmetric subgenome divergence after allopolyploidization.</title>
        <authorList>
            <person name="Zhang X."/>
            <person name="Chen Y."/>
            <person name="Wang L."/>
            <person name="Yuan Y."/>
            <person name="Fang M."/>
            <person name="Shi L."/>
            <person name="Lu R."/>
            <person name="Comes H.P."/>
            <person name="Ma Y."/>
            <person name="Chen Y."/>
            <person name="Huang G."/>
            <person name="Zhou Y."/>
            <person name="Zheng Z."/>
            <person name="Qiu Y."/>
        </authorList>
    </citation>
    <scope>NUCLEOTIDE SEQUENCE [LARGE SCALE GENOMIC DNA]</scope>
    <source>
        <strain evidence="3">F231</strain>
    </source>
</reference>
<evidence type="ECO:0000313" key="4">
    <source>
        <dbReference type="Proteomes" id="UP001346149"/>
    </source>
</evidence>
<gene>
    <name evidence="3" type="ORF">SAY86_023279</name>
</gene>
<comment type="caution">
    <text evidence="3">The sequence shown here is derived from an EMBL/GenBank/DDBJ whole genome shotgun (WGS) entry which is preliminary data.</text>
</comment>
<dbReference type="AlphaFoldDB" id="A0AAN7R5N3"/>
<name>A0AAN7R5N3_TRANT</name>
<feature type="transmembrane region" description="Helical" evidence="2">
    <location>
        <begin position="41"/>
        <end position="59"/>
    </location>
</feature>
<evidence type="ECO:0000256" key="1">
    <source>
        <dbReference type="SAM" id="MobiDB-lite"/>
    </source>
</evidence>
<keyword evidence="2" id="KW-0812">Transmembrane</keyword>
<keyword evidence="2" id="KW-0472">Membrane</keyword>
<dbReference type="EMBL" id="JAXQNO010000008">
    <property type="protein sequence ID" value="KAK4792844.1"/>
    <property type="molecule type" value="Genomic_DNA"/>
</dbReference>
<feature type="compositionally biased region" description="Polar residues" evidence="1">
    <location>
        <begin position="111"/>
        <end position="120"/>
    </location>
</feature>
<accession>A0AAN7R5N3</accession>
<dbReference type="Proteomes" id="UP001346149">
    <property type="component" value="Unassembled WGS sequence"/>
</dbReference>
<keyword evidence="2" id="KW-1133">Transmembrane helix</keyword>
<evidence type="ECO:0000313" key="3">
    <source>
        <dbReference type="EMBL" id="KAK4792844.1"/>
    </source>
</evidence>
<keyword evidence="4" id="KW-1185">Reference proteome</keyword>
<feature type="region of interest" description="Disordered" evidence="1">
    <location>
        <begin position="98"/>
        <end position="120"/>
    </location>
</feature>
<sequence>MLVANLLLIRDIGECSGFNAPLVGWIASNLPGLDRSSLATFEQLMKIVCHVLVIIILVARRRTDKYKNRHIVWHRPYEQLHTIPPNATEYILHALRSRSPPSSAHTKKDQSMTAMGYSSPTNLPNRHQALLITPAQVFTRLSRHQPSDPHS</sequence>
<evidence type="ECO:0000256" key="2">
    <source>
        <dbReference type="SAM" id="Phobius"/>
    </source>
</evidence>
<proteinExistence type="predicted"/>